<dbReference type="AlphaFoldDB" id="A0A318TC17"/>
<sequence length="321" mass="38101">METYESIKEWKDAHIPSYLSNNVELNTFHDQVMLKVLEIAIERTTLKKSPCKFTWFITGSGGRLEQGLISDQDHGIVYEKYTTENDLYFKKLGEELSKGLNIVGYPYCSGNIMSSNPIWCKSYKEWKVQLYKWMEEKSWESIRYLQIFYDARALYGDTEYINQLKTMIYEQQKDYPTLLKRLMENVKLLKNAIGPMGQILVEQHGVYQGHINLKYAAFLPYVNSVRLLSIKEGLIETSTLERIEVLREKKEYEELLKDSYRNFELLMNYRLTLFQVKEYDDTHYLNLKNLTKDQRKEIKRILKYGKKLHDAVIELVNVKEI</sequence>
<evidence type="ECO:0000259" key="1">
    <source>
        <dbReference type="Pfam" id="PF03445"/>
    </source>
</evidence>
<gene>
    <name evidence="3" type="ORF">BJ095_1489</name>
</gene>
<dbReference type="Proteomes" id="UP000247416">
    <property type="component" value="Unassembled WGS sequence"/>
</dbReference>
<name>A0A318TC17_9BACL</name>
<dbReference type="InterPro" id="IPR005105">
    <property type="entry name" value="GlnD_Uridyltrans_N"/>
</dbReference>
<evidence type="ECO:0000259" key="2">
    <source>
        <dbReference type="Pfam" id="PF10335"/>
    </source>
</evidence>
<evidence type="ECO:0000313" key="3">
    <source>
        <dbReference type="EMBL" id="PYF02083.1"/>
    </source>
</evidence>
<evidence type="ECO:0000313" key="4">
    <source>
        <dbReference type="Proteomes" id="UP000247416"/>
    </source>
</evidence>
<comment type="caution">
    <text evidence="3">The sequence shown here is derived from an EMBL/GenBank/DDBJ whole genome shotgun (WGS) entry which is preliminary data.</text>
</comment>
<feature type="domain" description="DUF294" evidence="2">
    <location>
        <begin position="177"/>
        <end position="312"/>
    </location>
</feature>
<proteinExistence type="predicted"/>
<dbReference type="OrthoDB" id="9810963at2"/>
<dbReference type="RefSeq" id="WP_107934907.1">
    <property type="nucleotide sequence ID" value="NZ_CP085009.1"/>
</dbReference>
<protein>
    <submittedName>
        <fullName evidence="3">CBS domain-containing protein</fullName>
    </submittedName>
</protein>
<dbReference type="Pfam" id="PF03445">
    <property type="entry name" value="DUF294"/>
    <property type="match status" value="1"/>
</dbReference>
<dbReference type="Pfam" id="PF10335">
    <property type="entry name" value="DUF294_C"/>
    <property type="match status" value="1"/>
</dbReference>
<feature type="domain" description="Protein-PII uridylyltransferase N-terminal" evidence="1">
    <location>
        <begin position="26"/>
        <end position="137"/>
    </location>
</feature>
<keyword evidence="4" id="KW-1185">Reference proteome</keyword>
<dbReference type="EMBL" id="QJTJ01000048">
    <property type="protein sequence ID" value="PYF02083.1"/>
    <property type="molecule type" value="Genomic_DNA"/>
</dbReference>
<organism evidence="3 4">
    <name type="scientific">Ureibacillus chungkukjangi</name>
    <dbReference type="NCBI Taxonomy" id="1202712"/>
    <lineage>
        <taxon>Bacteria</taxon>
        <taxon>Bacillati</taxon>
        <taxon>Bacillota</taxon>
        <taxon>Bacilli</taxon>
        <taxon>Bacillales</taxon>
        <taxon>Caryophanaceae</taxon>
        <taxon>Ureibacillus</taxon>
    </lineage>
</organism>
<dbReference type="CDD" id="cd05401">
    <property type="entry name" value="NT_GlnE_GlnD_like"/>
    <property type="match status" value="1"/>
</dbReference>
<dbReference type="GO" id="GO:0008773">
    <property type="term" value="F:[protein-PII] uridylyltransferase activity"/>
    <property type="evidence" value="ECO:0007669"/>
    <property type="project" value="InterPro"/>
</dbReference>
<dbReference type="InterPro" id="IPR018821">
    <property type="entry name" value="DUF294_put_nucleoTrafse_sb-bd"/>
</dbReference>
<reference evidence="3 4" key="1">
    <citation type="submission" date="2018-06" db="EMBL/GenBank/DDBJ databases">
        <title>Genomic Encyclopedia of Archaeal and Bacterial Type Strains, Phase II (KMG-II): from individual species to whole genera.</title>
        <authorList>
            <person name="Goeker M."/>
        </authorList>
    </citation>
    <scope>NUCLEOTIDE SEQUENCE [LARGE SCALE GENOMIC DNA]</scope>
    <source>
        <strain evidence="3 4">KACC 16626</strain>
    </source>
</reference>
<accession>A0A318TC17</accession>